<protein>
    <submittedName>
        <fullName evidence="4">S-adenosylmethionine uptake transporter</fullName>
    </submittedName>
</protein>
<name>A0A1Q9DLK8_SYMMI</name>
<feature type="transmembrane region" description="Helical" evidence="2">
    <location>
        <begin position="3651"/>
        <end position="3669"/>
    </location>
</feature>
<dbReference type="SUPFAM" id="SSF82199">
    <property type="entry name" value="SET domain"/>
    <property type="match status" value="1"/>
</dbReference>
<accession>A0A1Q9DLK8</accession>
<keyword evidence="5" id="KW-1185">Reference proteome</keyword>
<dbReference type="Gene3D" id="2.170.270.10">
    <property type="entry name" value="SET domain"/>
    <property type="match status" value="1"/>
</dbReference>
<feature type="transmembrane region" description="Helical" evidence="2">
    <location>
        <begin position="190"/>
        <end position="209"/>
    </location>
</feature>
<feature type="region of interest" description="Disordered" evidence="1">
    <location>
        <begin position="3288"/>
        <end position="3349"/>
    </location>
</feature>
<feature type="region of interest" description="Disordered" evidence="1">
    <location>
        <begin position="850"/>
        <end position="941"/>
    </location>
</feature>
<evidence type="ECO:0000256" key="2">
    <source>
        <dbReference type="SAM" id="Phobius"/>
    </source>
</evidence>
<dbReference type="Pfam" id="PF00892">
    <property type="entry name" value="EamA"/>
    <property type="match status" value="2"/>
</dbReference>
<dbReference type="InterPro" id="IPR001214">
    <property type="entry name" value="SET_dom"/>
</dbReference>
<dbReference type="PANTHER" id="PTHR47332">
    <property type="entry name" value="SET DOMAIN-CONTAINING PROTEIN 5"/>
    <property type="match status" value="1"/>
</dbReference>
<dbReference type="PANTHER" id="PTHR47332:SF4">
    <property type="entry name" value="SET DOMAIN-CONTAINING PROTEIN 5"/>
    <property type="match status" value="1"/>
</dbReference>
<reference evidence="4 5" key="1">
    <citation type="submission" date="2016-02" db="EMBL/GenBank/DDBJ databases">
        <title>Genome analysis of coral dinoflagellate symbionts highlights evolutionary adaptations to a symbiotic lifestyle.</title>
        <authorList>
            <person name="Aranda M."/>
            <person name="Li Y."/>
            <person name="Liew Y.J."/>
            <person name="Baumgarten S."/>
            <person name="Simakov O."/>
            <person name="Wilson M."/>
            <person name="Piel J."/>
            <person name="Ashoor H."/>
            <person name="Bougouffa S."/>
            <person name="Bajic V.B."/>
            <person name="Ryu T."/>
            <person name="Ravasi T."/>
            <person name="Bayer T."/>
            <person name="Micklem G."/>
            <person name="Kim H."/>
            <person name="Bhak J."/>
            <person name="Lajeunesse T.C."/>
            <person name="Voolstra C.R."/>
        </authorList>
    </citation>
    <scope>NUCLEOTIDE SEQUENCE [LARGE SCALE GENOMIC DNA]</scope>
    <source>
        <strain evidence="4 5">CCMP2467</strain>
    </source>
</reference>
<feature type="transmembrane region" description="Helical" evidence="2">
    <location>
        <begin position="70"/>
        <end position="92"/>
    </location>
</feature>
<dbReference type="Pfam" id="PF00856">
    <property type="entry name" value="SET"/>
    <property type="match status" value="1"/>
</dbReference>
<dbReference type="InterPro" id="IPR036397">
    <property type="entry name" value="RNaseH_sf"/>
</dbReference>
<dbReference type="Proteomes" id="UP000186817">
    <property type="component" value="Unassembled WGS sequence"/>
</dbReference>
<dbReference type="GO" id="GO:0016020">
    <property type="term" value="C:membrane"/>
    <property type="evidence" value="ECO:0007669"/>
    <property type="project" value="InterPro"/>
</dbReference>
<proteinExistence type="predicted"/>
<keyword evidence="2" id="KW-1133">Transmembrane helix</keyword>
<comment type="caution">
    <text evidence="4">The sequence shown here is derived from an EMBL/GenBank/DDBJ whole genome shotgun (WGS) entry which is preliminary data.</text>
</comment>
<dbReference type="Gene3D" id="3.60.10.10">
    <property type="entry name" value="Endonuclease/exonuclease/phosphatase"/>
    <property type="match status" value="1"/>
</dbReference>
<dbReference type="PROSITE" id="PS00028">
    <property type="entry name" value="ZINC_FINGER_C2H2_1"/>
    <property type="match status" value="1"/>
</dbReference>
<feature type="transmembrane region" description="Helical" evidence="2">
    <location>
        <begin position="271"/>
        <end position="290"/>
    </location>
</feature>
<evidence type="ECO:0000313" key="5">
    <source>
        <dbReference type="Proteomes" id="UP000186817"/>
    </source>
</evidence>
<dbReference type="InterPro" id="IPR000620">
    <property type="entry name" value="EamA_dom"/>
</dbReference>
<dbReference type="SUPFAM" id="SSF103481">
    <property type="entry name" value="Multidrug resistance efflux transporter EmrE"/>
    <property type="match status" value="2"/>
</dbReference>
<feature type="transmembrane region" description="Helical" evidence="2">
    <location>
        <begin position="302"/>
        <end position="320"/>
    </location>
</feature>
<dbReference type="OrthoDB" id="306876at2759"/>
<evidence type="ECO:0000256" key="1">
    <source>
        <dbReference type="SAM" id="MobiDB-lite"/>
    </source>
</evidence>
<sequence length="3670" mass="399207">MADGKRIRSRGKAVALLILAAVAFEAFQLTFSAPQTPRAPGFGALGRLQEGQARSVAVAASESETAASQAYFTGIGWYLMHFVVSICNDGIMKFLGENLPPFQIVFLRFSAAALVLLPVLAIQGKSAFKSARLSMHAGRGALLALGIGLWCYGLSIMPFASCVVINNTMPFFKMLFAQLILGEKVGKQRWLASLAGFIGCIIVFNPTAATFKPQSLVLLLSACCFAMLDIFNKKYTASETVTSMLFYGALATAAISAVRAIPSWVPVTGPQMALIGCLGVGANFLLFCLLRAFRYVDASATCPYRYTEFVLSASVGFFLFKEMPSKSTFLGSCIILPSVIYTALVESRQASQEQQSEDKVEAGALRASRAASARNVLGSQMAWSRSFAVGGLEHKVPEPWLHDRPFRLEEITGRGLGAVATKDLLPGDVVLLERPILAIRSDEKGDEWNHDLHSQYKALSEEGRAEVWKLHDACLQKPEKSLEGILFTNCIGRDQSVRFDAALCLALSRFNHSCCPNLEQSWDEDAGHVRLVAAQPVKAGEELFTHYVELRECREERQQRLQESYGFLCSSTNTCPVCSGSAESDKRRTEMGRLDASIRKDRLSNLEQSERVGTRACALGVDVSRTADHLGTCDVLPKSAITASEYAAAAVLAWWVFLFGTGVAAPSSEGHGAKQSTAIVLAQHRGQMDCSWTGITGTWRPKVTAEQQAQRRANTMRTLSKRISGNVRAKAELKDALSAWMMQISTHLQGLVNRAPAIGAKLDEDLQVACVEMEASQEAQGSLTTSDQVANARLALGMVWRPQEDAVLRVAATLRALGTVQAPPALTVPGDGYVEPIDAAVPPDIRETARADGGSEVSFGDHGGPTDTYMAPVPAPDLEAGPRAPRWKRRNGGTSGRPSKSPRRDEVPSPWPRLSTGRTPEARHRTPQGTGADSGEGLDNSLPVSLDWPTAWLHLAGFAVENGNDFVGELAGDEAQADLTASAEQEWQAMLAAVATGNAELVPTLGARFQQFLNRLRLCPAALSQVRQGLVLMAQATMGNLADPFSYAPATPQEWLYPATLLEHGIPLRGYIGREASIAPIMRVLLSQGCPAVDEAETEDGIAEYAPPMRDPCFFRPVGGQVCIVEVCRWLPCGEMAAKAIDAQARLALLPHGDAFQVWPADRLPLVLTDVGGVQSAQEGTYEDRFTTSLTYPGTSELAFHEASGANAVVMHAHGSTYACVPSYADHETIRSAAFSALGRDLPSSSSLDTFFARILPPLDQLPPVQFVARPCKDARLGSSVLALLLRMIPSSHLGRRDSAMVTVLADTGQLFRFADCAKSPVRHGDVIRLCPDEAAPPIEVVKDVSAFRFVLLSLWGERLDVLLMTASHLEDIVALSGQCGHLFHEDNERRPGAENPVGARLRQVLEASLRAAGHEDIHRILHVAFDTRGTTLELLSVPPGNTVWWIVRDGVSRELLRPVMPWYDGNNRLVATLNSHGQAVSVAPSPEVDGLIRLPQGVRATMAVPLSPVHGYVTLAGLVLTEASIGTAASRARRSMSAFLWALWLCVGAHGMQTQQISVARSQVGWGTVMEAPRITHIWTHSLAAPVVVPYTARPDPALLARAVAETSRGVGHDGIFDWTLPSQLHDSGHVIHYPSGVSPPYLFWLLHYRGRGSVVAAAPGHIDWPMLAREAGEAFGVDGLLRGQFGLQHNGRIYAYGTTLATPPHGTILHVVRTGEVTASSSASPWESPPDMPWIPQFDYALCRGPRGEEALVAGRASPAGLYELRSVTDRLQARSSPAELMVLISRRALAVALPLVLQFQRCASPAYGMLAIQDQEPLRRSRSPPTRVGRRAESPRLGCWRHDCEQPALEVSSRGRCHYSVLCPFRGRGQPAHFVRDVTRSSLMHVLRGEAGPWVADFIVLGGDDAASPATLLPAAAGSFATVVVQTADTTRATVLPAYGSFRHLGACVRRLVQGWGLTITPPPALRQLARSPDAIARLRRGVLAMDAVCPDERWIPVPRLPHHRVAFVQQSPPGEAHVLLLQPGRLALTECRRLSFREGDERGPEHRIPAGWKWRDDVRAKLVHPWPRDGDVFVPVNEEIADSGTTAAFTMLAFGFRQQARIMSPYTEVSDEVPVSPDMTADELRIQLSGQVGRWLAYVHQGADFHPVGYAFPQWGGGVPHSLLIATDGSGQFGGSWAFAVWGHFKGRWYRLGWEGALLASTPWLPAAAFASMPAGRVSFVSEAAAIWCAAALDRWQMYMGARPRQVTVAVDNASALQVAAGHAAASDCFAQAARVLWQGVQARINTLFCHVHSHVGVMVNTFADALAGFSGCSGLSFSYGNVPYQLPDAVTSEGPFTAFPVEKKSNKANIFNPSGHAARRQYLLQQVSAIPCDVVCIQEARSKAGRWATGGWLSWRSAHCKGQFGCEIWVRPEILHPPLTLDSWQIVAADPRYIIITCADARLPLTICAAHAPHAERPNSEANRFWDALQTDLLKVSSFRGLVLGIDANGDFYAADEHDELVGDMLAAGEPVGVRVAVGYLHKMFLTMVIGSGMGSDSAVLERHEMVLQRRAHDLARKDKAAHFLRLTEGAANAWHEWGRPTEAINHLKWASRRAAERGSVHAAGGYDIDDQLEEQFRSQEDGRLASADRIADVIQRWRLQKAPMCSAAVPTLLQAEDACRRQRSGKAPGPDAVLNEFWRQYPAYAGEWLWEVCALSALSGHEPAHFKAALVCALYKKGPASIPQNCRSIALLNGMAKLWHGHLRRSIGQSVLKGYDPLQLGGRAGVLVSFAVSAFRAAWELSTQAQRCHAVLFIDIQAAYYEASRDLAFTGGALASTAPGLPVAHLTSLARDLLDSGALALLGVPSEERELLQDCVACSHSRLVTSDKQFLASRGSRPGDGLADVIFGALFAIGLKHIRRACSAGGIGHSAAGSLIGSDGSVLPLGWADDLAILSNYDSPSCLQDDFPPYLTFAALTPNKFDVVASTLPLAQGVEVRIAPEYRYLGVIQTPRDTGRRDVELCAQRACGAWAHGRNLLSCPSLPWALKQSWMGGRILPAAYATLATSVAVSARARSPLVSFFEKAVRTLVGSWSFGHVLTKPILFAIAGLPSPIHAAVIARVRLVVQLVTRASPAVDIFEAAWNRAMWIETLFDSMRMVAKAIPLSAPADKAQVPTSFAFVRSHAKPLLQACRRLSRWGTLAHALADLWQDVLAQRQKSVIGPIVPHLCPLCRASFPSATACAAHLHKKHSVVNVLTRYTCGTVCKWCHTEHHSTDRLKYHLRTSPRCVHGLRVVVGPLYVPGTGTKRSGPRVHRGLPPMRLPGPINATPVQRRASLEGRPCEDRELREELRRSTGSEDVYSWPDSRPAVADSGDVANAAATVDQKTDTMPLRAVPHLLGDPPTSVRWFSLLPFSDVRADDVAVPSPWWPGLLSSLFACQFPAAWHKYWRAWSSLHHLYPWSPDFHKGIRIVRDASVPAPGPQDCQPPGGLMDFLAATVCLRLVCEQLAFRGIAWFLGTPSQCGVSLLRSLLPSATFHSLWTPVSQLFVVASASCPPPVWRRDLCALFSSLPDGRSPPMVKRLLRLYDQEGLGLFSWRKLHCLSAMEFALRRGDVPMAVQWARKAHENARLAHGPDHRDTRWCAELMKDPSSHPSFEYRSQNVKNWAAYALALTLFLVVYTVLYD</sequence>
<dbReference type="InterPro" id="IPR013087">
    <property type="entry name" value="Znf_C2H2_type"/>
</dbReference>
<evidence type="ECO:0000259" key="3">
    <source>
        <dbReference type="PROSITE" id="PS50280"/>
    </source>
</evidence>
<dbReference type="SMART" id="SM00317">
    <property type="entry name" value="SET"/>
    <property type="match status" value="1"/>
</dbReference>
<keyword evidence="2" id="KW-0812">Transmembrane</keyword>
<dbReference type="CDD" id="cd20071">
    <property type="entry name" value="SET_SMYD"/>
    <property type="match status" value="1"/>
</dbReference>
<feature type="transmembrane region" description="Helical" evidence="2">
    <location>
        <begin position="104"/>
        <end position="122"/>
    </location>
</feature>
<dbReference type="InterPro" id="IPR053185">
    <property type="entry name" value="SET_domain_protein"/>
</dbReference>
<dbReference type="Gene3D" id="3.30.420.10">
    <property type="entry name" value="Ribonuclease H-like superfamily/Ribonuclease H"/>
    <property type="match status" value="1"/>
</dbReference>
<feature type="transmembrane region" description="Helical" evidence="2">
    <location>
        <begin position="244"/>
        <end position="265"/>
    </location>
</feature>
<feature type="transmembrane region" description="Helical" evidence="2">
    <location>
        <begin position="215"/>
        <end position="232"/>
    </location>
</feature>
<dbReference type="SUPFAM" id="SSF56219">
    <property type="entry name" value="DNase I-like"/>
    <property type="match status" value="1"/>
</dbReference>
<gene>
    <name evidence="4" type="primary">sam</name>
    <name evidence="4" type="ORF">AK812_SmicGene21729</name>
</gene>
<dbReference type="InterPro" id="IPR037185">
    <property type="entry name" value="EmrE-like"/>
</dbReference>
<feature type="compositionally biased region" description="Basic and acidic residues" evidence="1">
    <location>
        <begin position="3320"/>
        <end position="3341"/>
    </location>
</feature>
<dbReference type="InterPro" id="IPR036691">
    <property type="entry name" value="Endo/exonu/phosph_ase_sf"/>
</dbReference>
<evidence type="ECO:0000313" key="4">
    <source>
        <dbReference type="EMBL" id="OLP96055.1"/>
    </source>
</evidence>
<organism evidence="4 5">
    <name type="scientific">Symbiodinium microadriaticum</name>
    <name type="common">Dinoflagellate</name>
    <name type="synonym">Zooxanthella microadriatica</name>
    <dbReference type="NCBI Taxonomy" id="2951"/>
    <lineage>
        <taxon>Eukaryota</taxon>
        <taxon>Sar</taxon>
        <taxon>Alveolata</taxon>
        <taxon>Dinophyceae</taxon>
        <taxon>Suessiales</taxon>
        <taxon>Symbiodiniaceae</taxon>
        <taxon>Symbiodinium</taxon>
    </lineage>
</organism>
<dbReference type="GO" id="GO:0003676">
    <property type="term" value="F:nucleic acid binding"/>
    <property type="evidence" value="ECO:0007669"/>
    <property type="project" value="InterPro"/>
</dbReference>
<dbReference type="PROSITE" id="PS50280">
    <property type="entry name" value="SET"/>
    <property type="match status" value="1"/>
</dbReference>
<dbReference type="InterPro" id="IPR046341">
    <property type="entry name" value="SET_dom_sf"/>
</dbReference>
<keyword evidence="2" id="KW-0472">Membrane</keyword>
<feature type="domain" description="SET" evidence="3">
    <location>
        <begin position="404"/>
        <end position="548"/>
    </location>
</feature>
<feature type="transmembrane region" description="Helical" evidence="2">
    <location>
        <begin position="142"/>
        <end position="169"/>
    </location>
</feature>
<dbReference type="EMBL" id="LSRX01000481">
    <property type="protein sequence ID" value="OLP96055.1"/>
    <property type="molecule type" value="Genomic_DNA"/>
</dbReference>